<name>A0ABZ0CWD3_9BURK</name>
<evidence type="ECO:0000256" key="1">
    <source>
        <dbReference type="SAM" id="MobiDB-lite"/>
    </source>
</evidence>
<dbReference type="InterPro" id="IPR000297">
    <property type="entry name" value="PPIase_PpiC"/>
</dbReference>
<gene>
    <name evidence="3" type="ORF">RXV79_20585</name>
</gene>
<dbReference type="SUPFAM" id="SSF109998">
    <property type="entry name" value="Triger factor/SurA peptide-binding domain-like"/>
    <property type="match status" value="1"/>
</dbReference>
<keyword evidence="3" id="KW-0413">Isomerase</keyword>
<dbReference type="NCBIfam" id="TIGR02925">
    <property type="entry name" value="cis_trans_EpsD"/>
    <property type="match status" value="1"/>
</dbReference>
<feature type="region of interest" description="Disordered" evidence="1">
    <location>
        <begin position="292"/>
        <end position="313"/>
    </location>
</feature>
<dbReference type="Pfam" id="PF13624">
    <property type="entry name" value="SurA_N_3"/>
    <property type="match status" value="1"/>
</dbReference>
<keyword evidence="4" id="KW-1185">Reference proteome</keyword>
<feature type="domain" description="PpiC" evidence="2">
    <location>
        <begin position="130"/>
        <end position="249"/>
    </location>
</feature>
<protein>
    <submittedName>
        <fullName evidence="3">EpsD family peptidyl-prolyl cis-trans isomerase</fullName>
        <ecNumber evidence="3">5.2.1.8</ecNumber>
    </submittedName>
</protein>
<dbReference type="PROSITE" id="PS51257">
    <property type="entry name" value="PROKAR_LIPOPROTEIN"/>
    <property type="match status" value="1"/>
</dbReference>
<dbReference type="EC" id="5.2.1.8" evidence="3"/>
<dbReference type="Gene3D" id="1.10.8.1040">
    <property type="match status" value="1"/>
</dbReference>
<evidence type="ECO:0000313" key="4">
    <source>
        <dbReference type="Proteomes" id="UP001303946"/>
    </source>
</evidence>
<evidence type="ECO:0000259" key="2">
    <source>
        <dbReference type="Pfam" id="PF13145"/>
    </source>
</evidence>
<evidence type="ECO:0000313" key="3">
    <source>
        <dbReference type="EMBL" id="WOB07305.1"/>
    </source>
</evidence>
<dbReference type="Proteomes" id="UP001303946">
    <property type="component" value="Chromosome"/>
</dbReference>
<dbReference type="InterPro" id="IPR027304">
    <property type="entry name" value="Trigger_fact/SurA_dom_sf"/>
</dbReference>
<sequence length="313" mass="34556">MNPQRQPGKQPTWPAVAASVIAVFGVLLAGCSKSDDKPASQVVAKVNKQEITIHQVNFLLEQQRGLRPDQADAARKQALERLIDQELAIQKLGEIKLDRDPRVMQQLEAARREVLSRAYYERVGEGASKPSDAQVFKYFNDNPALFAERRVYRLQEWLIEATPAQLDAVREKAQSGKALNELTDYLRANSFKFDFNQAVRPAEQLPLDSLASFAKMKDGETLVINKPNGLLVIAVVNSRLEPVELARAKPAIEQFLLNEQKRRIIADDIKALRAASTIRYVGSFANQAETAASQPSPVGAVQGAASGNSESPK</sequence>
<dbReference type="GO" id="GO:0003755">
    <property type="term" value="F:peptidyl-prolyl cis-trans isomerase activity"/>
    <property type="evidence" value="ECO:0007669"/>
    <property type="project" value="UniProtKB-EC"/>
</dbReference>
<dbReference type="InterPro" id="IPR014274">
    <property type="entry name" value="PPIase_EpsD"/>
</dbReference>
<proteinExistence type="predicted"/>
<dbReference type="EMBL" id="CP136336">
    <property type="protein sequence ID" value="WOB07305.1"/>
    <property type="molecule type" value="Genomic_DNA"/>
</dbReference>
<dbReference type="Pfam" id="PF13145">
    <property type="entry name" value="Rotamase_2"/>
    <property type="match status" value="1"/>
</dbReference>
<accession>A0ABZ0CWD3</accession>
<organism evidence="3 4">
    <name type="scientific">Piscinibacter gummiphilus</name>
    <dbReference type="NCBI Taxonomy" id="946333"/>
    <lineage>
        <taxon>Bacteria</taxon>
        <taxon>Pseudomonadati</taxon>
        <taxon>Pseudomonadota</taxon>
        <taxon>Betaproteobacteria</taxon>
        <taxon>Burkholderiales</taxon>
        <taxon>Sphaerotilaceae</taxon>
        <taxon>Piscinibacter</taxon>
    </lineage>
</organism>
<reference evidence="3 4" key="1">
    <citation type="submission" date="2023-10" db="EMBL/GenBank/DDBJ databases">
        <title>Bacteria for the degradation of biodegradable plastic PBAT(Polybutylene adipate terephthalate).</title>
        <authorList>
            <person name="Weon H.-Y."/>
            <person name="Yeon J."/>
        </authorList>
    </citation>
    <scope>NUCLEOTIDE SEQUENCE [LARGE SCALE GENOMIC DNA]</scope>
    <source>
        <strain evidence="3 4">SBD 7-3</strain>
    </source>
</reference>
<dbReference type="RefSeq" id="WP_316699976.1">
    <property type="nucleotide sequence ID" value="NZ_CP136336.1"/>
</dbReference>